<dbReference type="Gene3D" id="3.40.630.30">
    <property type="match status" value="1"/>
</dbReference>
<comment type="caution">
    <text evidence="2">The sequence shown here is derived from an EMBL/GenBank/DDBJ whole genome shotgun (WGS) entry which is preliminary data.</text>
</comment>
<organism evidence="2 3">
    <name type="scientific">Mobilitalea sibirica</name>
    <dbReference type="NCBI Taxonomy" id="1462919"/>
    <lineage>
        <taxon>Bacteria</taxon>
        <taxon>Bacillati</taxon>
        <taxon>Bacillota</taxon>
        <taxon>Clostridia</taxon>
        <taxon>Lachnospirales</taxon>
        <taxon>Lachnospiraceae</taxon>
        <taxon>Mobilitalea</taxon>
    </lineage>
</organism>
<protein>
    <submittedName>
        <fullName evidence="2">GNAT family N-acetyltransferase</fullName>
    </submittedName>
</protein>
<evidence type="ECO:0000313" key="3">
    <source>
        <dbReference type="Proteomes" id="UP000623269"/>
    </source>
</evidence>
<dbReference type="SUPFAM" id="SSF55729">
    <property type="entry name" value="Acyl-CoA N-acyltransferases (Nat)"/>
    <property type="match status" value="1"/>
</dbReference>
<dbReference type="PROSITE" id="PS51186">
    <property type="entry name" value="GNAT"/>
    <property type="match status" value="1"/>
</dbReference>
<dbReference type="InterPro" id="IPR000182">
    <property type="entry name" value="GNAT_dom"/>
</dbReference>
<sequence>MFRDYYAKYLGIDKGVLIDDSMVYISDMRNVPLNKRYIYRMIITDFEGNRVLSISPKISDSMIYDICHRIKDKSIDDILTKQLLYNTGLRISKMYRMITDNPKTIIEGTDSLDRKITCEYLNDYKKFIIKDNDKILCYCKVSNIDFNYGNIVVWTDELYRRRGYARELLLKVITMCKSEGIEPLYLVDSQNTASIELAKSIGFKIIQTEIVACEVLR</sequence>
<dbReference type="AlphaFoldDB" id="A0A8J7KVX4"/>
<dbReference type="Pfam" id="PF00583">
    <property type="entry name" value="Acetyltransf_1"/>
    <property type="match status" value="1"/>
</dbReference>
<keyword evidence="3" id="KW-1185">Reference proteome</keyword>
<dbReference type="CDD" id="cd04301">
    <property type="entry name" value="NAT_SF"/>
    <property type="match status" value="1"/>
</dbReference>
<dbReference type="Proteomes" id="UP000623269">
    <property type="component" value="Unassembled WGS sequence"/>
</dbReference>
<reference evidence="2" key="1">
    <citation type="submission" date="2020-12" db="EMBL/GenBank/DDBJ databases">
        <title>M. sibirica DSM 26468T genome.</title>
        <authorList>
            <person name="Thieme N."/>
            <person name="Rettenmaier R."/>
            <person name="Zverlov V."/>
            <person name="Liebl W."/>
        </authorList>
    </citation>
    <scope>NUCLEOTIDE SEQUENCE</scope>
    <source>
        <strain evidence="2">DSM 26468</strain>
    </source>
</reference>
<dbReference type="GO" id="GO:0016747">
    <property type="term" value="F:acyltransferase activity, transferring groups other than amino-acyl groups"/>
    <property type="evidence" value="ECO:0007669"/>
    <property type="project" value="InterPro"/>
</dbReference>
<dbReference type="RefSeq" id="WP_197659892.1">
    <property type="nucleotide sequence ID" value="NZ_JAEAGR010000002.1"/>
</dbReference>
<gene>
    <name evidence="2" type="ORF">I5677_01965</name>
</gene>
<dbReference type="EMBL" id="JAEAGR010000002">
    <property type="protein sequence ID" value="MBH1939657.1"/>
    <property type="molecule type" value="Genomic_DNA"/>
</dbReference>
<accession>A0A8J7KVX4</accession>
<name>A0A8J7KVX4_9FIRM</name>
<proteinExistence type="predicted"/>
<evidence type="ECO:0000313" key="2">
    <source>
        <dbReference type="EMBL" id="MBH1939657.1"/>
    </source>
</evidence>
<feature type="domain" description="N-acetyltransferase" evidence="1">
    <location>
        <begin position="89"/>
        <end position="217"/>
    </location>
</feature>
<dbReference type="InterPro" id="IPR016181">
    <property type="entry name" value="Acyl_CoA_acyltransferase"/>
</dbReference>
<evidence type="ECO:0000259" key="1">
    <source>
        <dbReference type="PROSITE" id="PS51186"/>
    </source>
</evidence>